<proteinExistence type="predicted"/>
<dbReference type="InterPro" id="IPR046036">
    <property type="entry name" value="DUF5994"/>
</dbReference>
<accession>A0A931BE61</accession>
<feature type="region of interest" description="Disordered" evidence="1">
    <location>
        <begin position="1"/>
        <end position="23"/>
    </location>
</feature>
<evidence type="ECO:0000313" key="3">
    <source>
        <dbReference type="Proteomes" id="UP000657385"/>
    </source>
</evidence>
<evidence type="ECO:0000256" key="1">
    <source>
        <dbReference type="SAM" id="MobiDB-lite"/>
    </source>
</evidence>
<organism evidence="2 3">
    <name type="scientific">Streptacidiphilus fuscans</name>
    <dbReference type="NCBI Taxonomy" id="2789292"/>
    <lineage>
        <taxon>Bacteria</taxon>
        <taxon>Bacillati</taxon>
        <taxon>Actinomycetota</taxon>
        <taxon>Actinomycetes</taxon>
        <taxon>Kitasatosporales</taxon>
        <taxon>Streptomycetaceae</taxon>
        <taxon>Streptacidiphilus</taxon>
    </lineage>
</organism>
<evidence type="ECO:0000313" key="2">
    <source>
        <dbReference type="EMBL" id="MBF9072548.1"/>
    </source>
</evidence>
<protein>
    <submittedName>
        <fullName evidence="2">Uncharacterized protein</fullName>
    </submittedName>
</protein>
<dbReference type="Proteomes" id="UP000657385">
    <property type="component" value="Unassembled WGS sequence"/>
</dbReference>
<name>A0A931BE61_9ACTN</name>
<sequence>MQCPCRSRRTPTSGPARRPGDRTDIMSVSLFRPSSVALPLPGAEFRTPRLALRPHGEGGGLPRGALAGAWWPRSDDLLRELPSLIALLDRTWGRVTRVEVDPTHWQSLPRAVPVPGHIVTVGRCTVGQNPHHLLLLSYRARRWNLLVVPPRTSRVAAARLMAAATVAGRRRTDDRFDASADVRPPGDVRAEAAWESEGGAPLSVPLITPTD</sequence>
<dbReference type="AlphaFoldDB" id="A0A931BE61"/>
<feature type="region of interest" description="Disordered" evidence="1">
    <location>
        <begin position="191"/>
        <end position="211"/>
    </location>
</feature>
<keyword evidence="3" id="KW-1185">Reference proteome</keyword>
<dbReference type="EMBL" id="JADPRT010000017">
    <property type="protein sequence ID" value="MBF9072548.1"/>
    <property type="molecule type" value="Genomic_DNA"/>
</dbReference>
<gene>
    <name evidence="2" type="ORF">I2501_31480</name>
</gene>
<dbReference type="Pfam" id="PF19457">
    <property type="entry name" value="DUF5994"/>
    <property type="match status" value="1"/>
</dbReference>
<comment type="caution">
    <text evidence="2">The sequence shown here is derived from an EMBL/GenBank/DDBJ whole genome shotgun (WGS) entry which is preliminary data.</text>
</comment>
<reference evidence="2" key="1">
    <citation type="submission" date="2020-11" db="EMBL/GenBank/DDBJ databases">
        <title>Isolation and identification of active actinomycetes.</title>
        <authorList>
            <person name="Yu B."/>
        </authorList>
    </citation>
    <scope>NUCLEOTIDE SEQUENCE</scope>
    <source>
        <strain evidence="2">NEAU-YB345</strain>
    </source>
</reference>